<dbReference type="AlphaFoldDB" id="A0A5C6CJ76"/>
<proteinExistence type="predicted"/>
<evidence type="ECO:0000313" key="2">
    <source>
        <dbReference type="Proteomes" id="UP000316304"/>
    </source>
</evidence>
<protein>
    <recommendedName>
        <fullName evidence="3">HEPN domain-containing protein</fullName>
    </recommendedName>
</protein>
<reference evidence="1 2" key="1">
    <citation type="submission" date="2019-02" db="EMBL/GenBank/DDBJ databases">
        <title>Deep-cultivation of Planctomycetes and their phenomic and genomic characterization uncovers novel biology.</title>
        <authorList>
            <person name="Wiegand S."/>
            <person name="Jogler M."/>
            <person name="Boedeker C."/>
            <person name="Pinto D."/>
            <person name="Vollmers J."/>
            <person name="Rivas-Marin E."/>
            <person name="Kohn T."/>
            <person name="Peeters S.H."/>
            <person name="Heuer A."/>
            <person name="Rast P."/>
            <person name="Oberbeckmann S."/>
            <person name="Bunk B."/>
            <person name="Jeske O."/>
            <person name="Meyerdierks A."/>
            <person name="Storesund J.E."/>
            <person name="Kallscheuer N."/>
            <person name="Luecker S."/>
            <person name="Lage O.M."/>
            <person name="Pohl T."/>
            <person name="Merkel B.J."/>
            <person name="Hornburger P."/>
            <person name="Mueller R.-W."/>
            <person name="Bruemmer F."/>
            <person name="Labrenz M."/>
            <person name="Spormann A.M."/>
            <person name="Op Den Camp H."/>
            <person name="Overmann J."/>
            <person name="Amann R."/>
            <person name="Jetten M.S.M."/>
            <person name="Mascher T."/>
            <person name="Medema M.H."/>
            <person name="Devos D.P."/>
            <person name="Kaster A.-K."/>
            <person name="Ovreas L."/>
            <person name="Rohde M."/>
            <person name="Galperin M.Y."/>
            <person name="Jogler C."/>
        </authorList>
    </citation>
    <scope>NUCLEOTIDE SEQUENCE [LARGE SCALE GENOMIC DNA]</scope>
    <source>
        <strain evidence="1 2">Pla52o</strain>
    </source>
</reference>
<sequence length="187" mass="21140">MNISANITFGISDSFDSANIACIGYAQAELIAEGFRDAANILAFQALENESSLDTLIFPIAFSFRHAFELKLKTALLLSSLIENCPKLPEMSHDLSMLWRRLKPHVESRFVSHPEYPRIPEIEEILKDFQTVDSGFLFRYATDPKGIANLQRLPNVDIELLQRRANLLYSLLDQIEGVFDGDWSGCD</sequence>
<name>A0A5C6CJ76_9BACT</name>
<gene>
    <name evidence="1" type="ORF">Pla52o_11680</name>
</gene>
<dbReference type="RefSeq" id="WP_146593612.1">
    <property type="nucleotide sequence ID" value="NZ_SJPT01000002.1"/>
</dbReference>
<organism evidence="1 2">
    <name type="scientific">Novipirellula galeiformis</name>
    <dbReference type="NCBI Taxonomy" id="2528004"/>
    <lineage>
        <taxon>Bacteria</taxon>
        <taxon>Pseudomonadati</taxon>
        <taxon>Planctomycetota</taxon>
        <taxon>Planctomycetia</taxon>
        <taxon>Pirellulales</taxon>
        <taxon>Pirellulaceae</taxon>
        <taxon>Novipirellula</taxon>
    </lineage>
</organism>
<comment type="caution">
    <text evidence="1">The sequence shown here is derived from an EMBL/GenBank/DDBJ whole genome shotgun (WGS) entry which is preliminary data.</text>
</comment>
<accession>A0A5C6CJ76</accession>
<dbReference type="OrthoDB" id="1493616at2"/>
<keyword evidence="2" id="KW-1185">Reference proteome</keyword>
<evidence type="ECO:0000313" key="1">
    <source>
        <dbReference type="EMBL" id="TWU24873.1"/>
    </source>
</evidence>
<dbReference type="Proteomes" id="UP000316304">
    <property type="component" value="Unassembled WGS sequence"/>
</dbReference>
<evidence type="ECO:0008006" key="3">
    <source>
        <dbReference type="Google" id="ProtNLM"/>
    </source>
</evidence>
<dbReference type="EMBL" id="SJPT01000002">
    <property type="protein sequence ID" value="TWU24873.1"/>
    <property type="molecule type" value="Genomic_DNA"/>
</dbReference>